<keyword evidence="2" id="KW-1185">Reference proteome</keyword>
<dbReference type="STRING" id="596151.DesfrDRAFT_3408"/>
<dbReference type="RefSeq" id="WP_005995924.1">
    <property type="nucleotide sequence ID" value="NZ_AECZ01000031.1"/>
</dbReference>
<dbReference type="Pfam" id="PF00300">
    <property type="entry name" value="His_Phos_1"/>
    <property type="match status" value="1"/>
</dbReference>
<dbReference type="eggNOG" id="COG0406">
    <property type="taxonomic scope" value="Bacteria"/>
</dbReference>
<evidence type="ECO:0000313" key="1">
    <source>
        <dbReference type="EMBL" id="EFL49860.1"/>
    </source>
</evidence>
<dbReference type="SMART" id="SM00855">
    <property type="entry name" value="PGAM"/>
    <property type="match status" value="1"/>
</dbReference>
<name>E1K0K8_SOLFR</name>
<dbReference type="Gene3D" id="3.40.50.1240">
    <property type="entry name" value="Phosphoglycerate mutase-like"/>
    <property type="match status" value="1"/>
</dbReference>
<accession>E1K0K8</accession>
<gene>
    <name evidence="1" type="ORF">DesfrDRAFT_3408</name>
</gene>
<organism evidence="1 2">
    <name type="scientific">Solidesulfovibrio fructosivorans JJ]</name>
    <dbReference type="NCBI Taxonomy" id="596151"/>
    <lineage>
        <taxon>Bacteria</taxon>
        <taxon>Pseudomonadati</taxon>
        <taxon>Thermodesulfobacteriota</taxon>
        <taxon>Desulfovibrionia</taxon>
        <taxon>Desulfovibrionales</taxon>
        <taxon>Desulfovibrionaceae</taxon>
        <taxon>Solidesulfovibrio</taxon>
    </lineage>
</organism>
<dbReference type="InterPro" id="IPR029033">
    <property type="entry name" value="His_PPase_superfam"/>
</dbReference>
<dbReference type="PROSITE" id="PS00175">
    <property type="entry name" value="PG_MUTASE"/>
    <property type="match status" value="1"/>
</dbReference>
<sequence>MPLFRLIRHGQSASNAGHVTDYPDTIPLTDLGQRQAALVASCFRRAPRLVVFSSFDRAVQTATPLCERFPEASVAVWPVQEFTYLAPHRYIGTTRKERGEAVVAYWKRLDPRWRDGDGAESFVGFWDRVESFMERVARTRGPAVVFSHGQFLRGVVLRVLAGPLGAEEAMVRFRAVRQAVAWPNAAMAVLAVSPAMPLIGPVTVEHLPPEMLST</sequence>
<evidence type="ECO:0000313" key="2">
    <source>
        <dbReference type="Proteomes" id="UP000006250"/>
    </source>
</evidence>
<dbReference type="AlphaFoldDB" id="E1K0K8"/>
<dbReference type="EMBL" id="AECZ01000031">
    <property type="protein sequence ID" value="EFL49860.1"/>
    <property type="molecule type" value="Genomic_DNA"/>
</dbReference>
<dbReference type="InterPro" id="IPR001345">
    <property type="entry name" value="PG/BPGM_mutase_AS"/>
</dbReference>
<protein>
    <submittedName>
        <fullName evidence="1">Phosphoglycerate mutase</fullName>
    </submittedName>
</protein>
<reference evidence="1 2" key="1">
    <citation type="submission" date="2010-08" db="EMBL/GenBank/DDBJ databases">
        <title>The draft genome of Desulfovibrio fructosovorans JJ.</title>
        <authorList>
            <consortium name="US DOE Joint Genome Institute (JGI-PGF)"/>
            <person name="Lucas S."/>
            <person name="Copeland A."/>
            <person name="Lapidus A."/>
            <person name="Cheng J.-F."/>
            <person name="Bruce D."/>
            <person name="Goodwin L."/>
            <person name="Pitluck S."/>
            <person name="Land M.L."/>
            <person name="Hauser L."/>
            <person name="Chang Y.-J."/>
            <person name="Jeffries C."/>
            <person name="Wall J.D."/>
            <person name="Stahl D.A."/>
            <person name="Arkin A.P."/>
            <person name="Dehal P."/>
            <person name="Stolyar S.M."/>
            <person name="Hazen T.C."/>
            <person name="Woyke T.J."/>
        </authorList>
    </citation>
    <scope>NUCLEOTIDE SEQUENCE [LARGE SCALE GENOMIC DNA]</scope>
    <source>
        <strain evidence="1 2">JJ</strain>
    </source>
</reference>
<dbReference type="InterPro" id="IPR013078">
    <property type="entry name" value="His_Pase_superF_clade-1"/>
</dbReference>
<dbReference type="Proteomes" id="UP000006250">
    <property type="component" value="Unassembled WGS sequence"/>
</dbReference>
<dbReference type="InterPro" id="IPR050275">
    <property type="entry name" value="PGM_Phosphatase"/>
</dbReference>
<dbReference type="GO" id="GO:0016791">
    <property type="term" value="F:phosphatase activity"/>
    <property type="evidence" value="ECO:0007669"/>
    <property type="project" value="TreeGrafter"/>
</dbReference>
<dbReference type="PANTHER" id="PTHR48100">
    <property type="entry name" value="BROAD-SPECIFICITY PHOSPHATASE YOR283W-RELATED"/>
    <property type="match status" value="1"/>
</dbReference>
<dbReference type="SUPFAM" id="SSF53254">
    <property type="entry name" value="Phosphoglycerate mutase-like"/>
    <property type="match status" value="1"/>
</dbReference>
<dbReference type="OrthoDB" id="5449373at2"/>
<comment type="caution">
    <text evidence="1">The sequence shown here is derived from an EMBL/GenBank/DDBJ whole genome shotgun (WGS) entry which is preliminary data.</text>
</comment>
<proteinExistence type="predicted"/>
<dbReference type="CDD" id="cd07067">
    <property type="entry name" value="HP_PGM_like"/>
    <property type="match status" value="1"/>
</dbReference>